<gene>
    <name evidence="1" type="ORF">WL1483_2888</name>
</gene>
<dbReference type="RefSeq" id="WP_158453489.1">
    <property type="nucleotide sequence ID" value="NZ_CP013067.1"/>
</dbReference>
<accession>A0A0S2SKS9</accession>
<protein>
    <submittedName>
        <fullName evidence="1">Uncharacterized protein</fullName>
    </submittedName>
</protein>
<dbReference type="KEGG" id="asr:WL1483_2888"/>
<dbReference type="EMBL" id="CP013067">
    <property type="protein sequence ID" value="ALP42307.1"/>
    <property type="molecule type" value="Genomic_DNA"/>
</dbReference>
<dbReference type="Proteomes" id="UP000058114">
    <property type="component" value="Chromosome"/>
</dbReference>
<organism evidence="1 2">
    <name type="scientific">Aeromonas schubertii</name>
    <dbReference type="NCBI Taxonomy" id="652"/>
    <lineage>
        <taxon>Bacteria</taxon>
        <taxon>Pseudomonadati</taxon>
        <taxon>Pseudomonadota</taxon>
        <taxon>Gammaproteobacteria</taxon>
        <taxon>Aeromonadales</taxon>
        <taxon>Aeromonadaceae</taxon>
        <taxon>Aeromonas</taxon>
    </lineage>
</organism>
<dbReference type="AlphaFoldDB" id="A0A0S2SKS9"/>
<sequence length="56" mass="6421">MLTSGDASAKTRLEALKQRCAEWPAELAPLESLIHHYDFEQASLWLTHWLAEDENP</sequence>
<name>A0A0S2SKS9_9GAMM</name>
<proteinExistence type="predicted"/>
<reference evidence="2" key="1">
    <citation type="submission" date="2015-10" db="EMBL/GenBank/DDBJ databases">
        <title>Complete Genome Sequence of Aeromonas schubertii strain WL1483.</title>
        <authorList>
            <person name="Liu L."/>
        </authorList>
    </citation>
    <scope>NUCLEOTIDE SEQUENCE [LARGE SCALE GENOMIC DNA]</scope>
    <source>
        <strain evidence="2">WL1483</strain>
    </source>
</reference>
<evidence type="ECO:0000313" key="2">
    <source>
        <dbReference type="Proteomes" id="UP000058114"/>
    </source>
</evidence>
<reference evidence="1 2" key="2">
    <citation type="journal article" date="2016" name="Genome Announc.">
        <title>Complete Genome Sequence of the Highly Virulent Aeromonas schubertii Strain WL1483, Isolated from Diseased Snakehead Fish (Channa argus) in China.</title>
        <authorList>
            <person name="Liu L."/>
            <person name="Li N."/>
            <person name="Zhang D."/>
            <person name="Fu X."/>
            <person name="Shi C."/>
            <person name="Lin Q."/>
            <person name="Hao G."/>
        </authorList>
    </citation>
    <scope>NUCLEOTIDE SEQUENCE [LARGE SCALE GENOMIC DNA]</scope>
    <source>
        <strain evidence="1 2">WL1483</strain>
    </source>
</reference>
<evidence type="ECO:0000313" key="1">
    <source>
        <dbReference type="EMBL" id="ALP42307.1"/>
    </source>
</evidence>
<dbReference type="PATRIC" id="fig|652.5.peg.1760"/>